<feature type="compositionally biased region" description="Polar residues" evidence="1">
    <location>
        <begin position="13"/>
        <end position="28"/>
    </location>
</feature>
<feature type="compositionally biased region" description="Polar residues" evidence="1">
    <location>
        <begin position="75"/>
        <end position="91"/>
    </location>
</feature>
<accession>A0AAE1VQE5</accession>
<proteinExistence type="predicted"/>
<dbReference type="FunFam" id="1.10.472.80:FF:000009">
    <property type="entry name" value="TBC1 domain family member 13"/>
    <property type="match status" value="1"/>
</dbReference>
<organism evidence="3 4">
    <name type="scientific">Anisodus tanguticus</name>
    <dbReference type="NCBI Taxonomy" id="243964"/>
    <lineage>
        <taxon>Eukaryota</taxon>
        <taxon>Viridiplantae</taxon>
        <taxon>Streptophyta</taxon>
        <taxon>Embryophyta</taxon>
        <taxon>Tracheophyta</taxon>
        <taxon>Spermatophyta</taxon>
        <taxon>Magnoliopsida</taxon>
        <taxon>eudicotyledons</taxon>
        <taxon>Gunneridae</taxon>
        <taxon>Pentapetalae</taxon>
        <taxon>asterids</taxon>
        <taxon>lamiids</taxon>
        <taxon>Solanales</taxon>
        <taxon>Solanaceae</taxon>
        <taxon>Solanoideae</taxon>
        <taxon>Hyoscyameae</taxon>
        <taxon>Anisodus</taxon>
    </lineage>
</organism>
<dbReference type="GO" id="GO:0005096">
    <property type="term" value="F:GTPase activator activity"/>
    <property type="evidence" value="ECO:0007669"/>
    <property type="project" value="TreeGrafter"/>
</dbReference>
<protein>
    <recommendedName>
        <fullName evidence="2">Rab-GAP TBC domain-containing protein</fullName>
    </recommendedName>
</protein>
<dbReference type="SUPFAM" id="SSF47923">
    <property type="entry name" value="Ypt/Rab-GAP domain of gyp1p"/>
    <property type="match status" value="2"/>
</dbReference>
<name>A0AAE1VQE5_9SOLA</name>
<dbReference type="Proteomes" id="UP001291623">
    <property type="component" value="Unassembled WGS sequence"/>
</dbReference>
<gene>
    <name evidence="3" type="ORF">RND71_008175</name>
</gene>
<dbReference type="EMBL" id="JAVYJV010000004">
    <property type="protein sequence ID" value="KAK4372791.1"/>
    <property type="molecule type" value="Genomic_DNA"/>
</dbReference>
<feature type="region of interest" description="Disordered" evidence="1">
    <location>
        <begin position="13"/>
        <end position="91"/>
    </location>
</feature>
<evidence type="ECO:0000259" key="2">
    <source>
        <dbReference type="PROSITE" id="PS50086"/>
    </source>
</evidence>
<dbReference type="PROSITE" id="PS50086">
    <property type="entry name" value="TBC_RABGAP"/>
    <property type="match status" value="1"/>
</dbReference>
<evidence type="ECO:0000313" key="4">
    <source>
        <dbReference type="Proteomes" id="UP001291623"/>
    </source>
</evidence>
<dbReference type="Gene3D" id="1.10.8.270">
    <property type="entry name" value="putative rabgap domain of human tbc1 domain family member 14 like domains"/>
    <property type="match status" value="1"/>
</dbReference>
<dbReference type="PANTHER" id="PTHR22957">
    <property type="entry name" value="TBC1 DOMAIN FAMILY MEMBER GTPASE-ACTIVATING PROTEIN"/>
    <property type="match status" value="1"/>
</dbReference>
<dbReference type="Pfam" id="PF00566">
    <property type="entry name" value="RabGAP-TBC"/>
    <property type="match status" value="1"/>
</dbReference>
<dbReference type="GO" id="GO:0006886">
    <property type="term" value="P:intracellular protein transport"/>
    <property type="evidence" value="ECO:0007669"/>
    <property type="project" value="TreeGrafter"/>
</dbReference>
<dbReference type="InterPro" id="IPR000195">
    <property type="entry name" value="Rab-GAP-TBC_dom"/>
</dbReference>
<dbReference type="AlphaFoldDB" id="A0AAE1VQE5"/>
<evidence type="ECO:0000313" key="3">
    <source>
        <dbReference type="EMBL" id="KAK4372791.1"/>
    </source>
</evidence>
<dbReference type="PANTHER" id="PTHR22957:SF692">
    <property type="entry name" value="RAB-GAP TBC DOMAIN-CONTAINING PROTEIN"/>
    <property type="match status" value="1"/>
</dbReference>
<dbReference type="Gene3D" id="1.10.472.80">
    <property type="entry name" value="Ypt/Rab-GAP domain of gyp1p, domain 3"/>
    <property type="match status" value="1"/>
</dbReference>
<dbReference type="InterPro" id="IPR035969">
    <property type="entry name" value="Rab-GAP_TBC_sf"/>
</dbReference>
<feature type="domain" description="Rab-GAP TBC" evidence="2">
    <location>
        <begin position="114"/>
        <end position="433"/>
    </location>
</feature>
<dbReference type="SMART" id="SM00164">
    <property type="entry name" value="TBC"/>
    <property type="match status" value="1"/>
</dbReference>
<comment type="caution">
    <text evidence="3">The sequence shown here is derived from an EMBL/GenBank/DDBJ whole genome shotgun (WGS) entry which is preliminary data.</text>
</comment>
<reference evidence="3" key="1">
    <citation type="submission" date="2023-12" db="EMBL/GenBank/DDBJ databases">
        <title>Genome assembly of Anisodus tanguticus.</title>
        <authorList>
            <person name="Wang Y.-J."/>
        </authorList>
    </citation>
    <scope>NUCLEOTIDE SEQUENCE</scope>
    <source>
        <strain evidence="3">KB-2021</strain>
        <tissue evidence="3">Leaf</tissue>
    </source>
</reference>
<keyword evidence="4" id="KW-1185">Reference proteome</keyword>
<evidence type="ECO:0000256" key="1">
    <source>
        <dbReference type="SAM" id="MobiDB-lite"/>
    </source>
</evidence>
<sequence length="491" mass="55803">MAKNEVPDWLNNSLWSCRTPQQPLTPSIESEDTNRSSVNLPVPMPPPAVITAEPRPEIVSPLNSSSNLHSDDENGSATISPTEDISRQDQLSQELSRKIIDMVEVRRLASQGVPDGAGIRATVWKLLLGYLPTERALWPTELAKKRSQYKQFKEELLMNPLKMLGINAQVQLQWAITILTMVEVGKLEIDLSKENEQVGDKEEKDMEDISTLYIFVDLKQKSEIARRLEKSATLENDGTGTDIEGKGVLSRSEVTQGEHPLSLGRSSIWNQFFQDALRIILIIFAKLNPGIRYVQGMNEILAPLFYVFRNDPNEEDAAEVSNVLVNQSIYHFYLQIIQANAEADTFFCFVELLSGFRDHFCQQLDNSVVGIRSTITRLSQLLKEHDEELWRHLEVTTNVNPQFYAFRWITLLLTQEFNFADSHFIWDTLLSDPEGPQETLLRICCAMLIIVRRRLLAGDFTSNLKLLQNYPSTNISHLLYVANKLRVKSAG</sequence>